<dbReference type="Gene3D" id="3.90.550.10">
    <property type="entry name" value="Spore Coat Polysaccharide Biosynthesis Protein SpsA, Chain A"/>
    <property type="match status" value="1"/>
</dbReference>
<dbReference type="KEGG" id="dpf:ON006_00075"/>
<dbReference type="InterPro" id="IPR029044">
    <property type="entry name" value="Nucleotide-diphossugar_trans"/>
</dbReference>
<dbReference type="SUPFAM" id="SSF53448">
    <property type="entry name" value="Nucleotide-diphospho-sugar transferases"/>
    <property type="match status" value="1"/>
</dbReference>
<dbReference type="PANTHER" id="PTHR43777:SF1">
    <property type="entry name" value="MOLYBDENUM COFACTOR CYTIDYLYLTRANSFERASE"/>
    <property type="match status" value="1"/>
</dbReference>
<protein>
    <submittedName>
        <fullName evidence="2">Nucleotidyltransferase family protein</fullName>
    </submittedName>
</protein>
<dbReference type="EMBL" id="CP112998">
    <property type="protein sequence ID" value="WAC12364.1"/>
    <property type="molecule type" value="Genomic_DNA"/>
</dbReference>
<dbReference type="Pfam" id="PF12804">
    <property type="entry name" value="NTP_transf_3"/>
    <property type="match status" value="1"/>
</dbReference>
<evidence type="ECO:0000313" key="2">
    <source>
        <dbReference type="EMBL" id="WAC12364.1"/>
    </source>
</evidence>
<gene>
    <name evidence="2" type="ORF">ON006_00075</name>
</gene>
<proteinExistence type="predicted"/>
<reference evidence="2" key="1">
    <citation type="submission" date="2022-11" db="EMBL/GenBank/DDBJ databases">
        <title>Dyadobacter pollutisoli sp. nov., isolated from plastic dumped soil.</title>
        <authorList>
            <person name="Kim J.M."/>
            <person name="Kim K.R."/>
            <person name="Lee J.K."/>
            <person name="Hao L."/>
            <person name="Jeon C.O."/>
        </authorList>
    </citation>
    <scope>NUCLEOTIDE SEQUENCE</scope>
    <source>
        <strain evidence="2">U1</strain>
    </source>
</reference>
<name>A0A9E8N9B6_9BACT</name>
<dbReference type="PANTHER" id="PTHR43777">
    <property type="entry name" value="MOLYBDENUM COFACTOR CYTIDYLYLTRANSFERASE"/>
    <property type="match status" value="1"/>
</dbReference>
<organism evidence="2 3">
    <name type="scientific">Dyadobacter pollutisoli</name>
    <dbReference type="NCBI Taxonomy" id="2910158"/>
    <lineage>
        <taxon>Bacteria</taxon>
        <taxon>Pseudomonadati</taxon>
        <taxon>Bacteroidota</taxon>
        <taxon>Cytophagia</taxon>
        <taxon>Cytophagales</taxon>
        <taxon>Spirosomataceae</taxon>
        <taxon>Dyadobacter</taxon>
    </lineage>
</organism>
<feature type="domain" description="MobA-like NTP transferase" evidence="1">
    <location>
        <begin position="10"/>
        <end position="170"/>
    </location>
</feature>
<dbReference type="AlphaFoldDB" id="A0A9E8N9B6"/>
<dbReference type="RefSeq" id="WP_244824754.1">
    <property type="nucleotide sequence ID" value="NZ_CP112998.1"/>
</dbReference>
<evidence type="ECO:0000259" key="1">
    <source>
        <dbReference type="Pfam" id="PF12804"/>
    </source>
</evidence>
<dbReference type="CDD" id="cd04182">
    <property type="entry name" value="GT_2_like_f"/>
    <property type="match status" value="1"/>
</dbReference>
<evidence type="ECO:0000313" key="3">
    <source>
        <dbReference type="Proteomes" id="UP001164653"/>
    </source>
</evidence>
<dbReference type="InterPro" id="IPR025877">
    <property type="entry name" value="MobA-like_NTP_Trfase"/>
</dbReference>
<dbReference type="Proteomes" id="UP001164653">
    <property type="component" value="Chromosome"/>
</dbReference>
<sequence>MEMLSAYAIIILAAGNSSRLGEPKQLLKYQNKTLIRHITEAAAETVGSNVIVVTGSNAELIQNEIDGLSFQLAHNADWQEGMASSIVTGVSKLITLNPQCQGAVIAVSDQPFVTSSLFRDLIQSNIQNGSGIVASSYDQTVGTPVFFSSSYFPQLLQLTGVEGAKKLIKRFESDVTTISFPLGSIDIDTQEDYGNLLSLS</sequence>
<accession>A0A9E8N9B6</accession>
<dbReference type="GO" id="GO:0016779">
    <property type="term" value="F:nucleotidyltransferase activity"/>
    <property type="evidence" value="ECO:0007669"/>
    <property type="project" value="UniProtKB-ARBA"/>
</dbReference>
<keyword evidence="3" id="KW-1185">Reference proteome</keyword>